<feature type="domain" description="TTI1 C-terminal TPR" evidence="3">
    <location>
        <begin position="800"/>
        <end position="1018"/>
    </location>
</feature>
<evidence type="ECO:0000313" key="5">
    <source>
        <dbReference type="Proteomes" id="UP000215902"/>
    </source>
</evidence>
<dbReference type="PANTHER" id="PTHR18460">
    <property type="entry name" value="TEL2 INTERACTING PROTEIN 1 TTI1 FAMILY MEMBER"/>
    <property type="match status" value="1"/>
</dbReference>
<dbReference type="InterPro" id="IPR049362">
    <property type="entry name" value="TTI1_rpt"/>
</dbReference>
<organism evidence="4 5">
    <name type="scientific">Macrostomum lignano</name>
    <dbReference type="NCBI Taxonomy" id="282301"/>
    <lineage>
        <taxon>Eukaryota</taxon>
        <taxon>Metazoa</taxon>
        <taxon>Spiralia</taxon>
        <taxon>Lophotrochozoa</taxon>
        <taxon>Platyhelminthes</taxon>
        <taxon>Rhabditophora</taxon>
        <taxon>Macrostomorpha</taxon>
        <taxon>Macrostomida</taxon>
        <taxon>Macrostomidae</taxon>
        <taxon>Macrostomum</taxon>
    </lineage>
</organism>
<dbReference type="InterPro" id="IPR016024">
    <property type="entry name" value="ARM-type_fold"/>
</dbReference>
<dbReference type="InterPro" id="IPR057566">
    <property type="entry name" value="TPR_TTI1_N"/>
</dbReference>
<feature type="compositionally biased region" description="Low complexity" evidence="1">
    <location>
        <begin position="800"/>
        <end position="811"/>
    </location>
</feature>
<proteinExistence type="predicted"/>
<keyword evidence="5" id="KW-1185">Reference proteome</keyword>
<dbReference type="InterPro" id="IPR052587">
    <property type="entry name" value="TELO2-interacting_protein_1"/>
</dbReference>
<feature type="domain" description="TTI1 N-terminal TPR" evidence="2">
    <location>
        <begin position="32"/>
        <end position="296"/>
    </location>
</feature>
<dbReference type="Pfam" id="PF21547">
    <property type="entry name" value="TTI1"/>
    <property type="match status" value="1"/>
</dbReference>
<dbReference type="PANTHER" id="PTHR18460:SF3">
    <property type="entry name" value="TELO2-INTERACTING PROTEIN 1 HOMOLOG"/>
    <property type="match status" value="1"/>
</dbReference>
<dbReference type="Pfam" id="PF24173">
    <property type="entry name" value="TPR_TTI1_N"/>
    <property type="match status" value="1"/>
</dbReference>
<feature type="region of interest" description="Disordered" evidence="1">
    <location>
        <begin position="794"/>
        <end position="826"/>
    </location>
</feature>
<dbReference type="SUPFAM" id="SSF48371">
    <property type="entry name" value="ARM repeat"/>
    <property type="match status" value="1"/>
</dbReference>
<feature type="non-terminal residue" evidence="4">
    <location>
        <position position="1"/>
    </location>
</feature>
<sequence>LAQSTKRGAVALSSSVADNDTNSQSLSSAATFVELRNACREVIVKPDSLQNLQHLHQLVEKLTPEQCRTYIDLVLLPLIRCLRQASDRLTSTELAELLATLAILFGRQLPLSAEHQQKCPPVPQLLLILSELSSLIQRQQNALTTDEHLRRPVLSAISSTVELCPLSKIPTLMSSQQLPLFAHLVTFAFDAGIAVDPGDADDRCAGAACLNSLLRLRLCDIGEREDNDSDDFCDTEATDASIVTSGKKAVSEFLRPLLPGLVSRLGGVLSGSIRLNTRSRCAIIRVLRRVLILGMASNDSIVVATAKRVDAWLEGAIRPDSEANWRVRLEICRLCGRLLCHLLPSLSSTEAADIMRPRLLNRLLRLCADQQPRVSSVAMSFLNSECNEEASCKINQVALSMCDSLEQLSSSCHGNRDELLACLNGLAGCCNVRPSSGRLCLRSSRHREQLIRGLAYCLAPDSSRLSLVEDADALDDDDAEMDDGVDADVTETIRLLLTRLSGEPADVDSGDLLVDATLDCLASISQNSTPSNSERRLRLGYLALLASIASRCTRIEATKQRLLDSALSILNASESSDFPATMSLAVVSLSAGQLGIANARDRRDSAASRRLALRLVGRLGRHFSDDQTLPMHCLYACLAACSHPLTTVRSAALRCLTLLAQSTKNNSIGDLISANADYVFNQCLVKLLGPPTPEPFAVLHSALAHCNADVLPALEPLVVRLCDRVDRHYERLHRMLVPLLAFLLRSLCRLFGIDTERHLLDNALTMPCKSAEDCQPRETAAAVAVRELLAGWRRRHGDSESSSNDINNSNSNDDDPRQPKPPPPLHARLCQQVIDRLIHLTHFDDDANVRRCALTGLTYAAYAMAYNDGPAQERLLPTVHSLWPVTVSRLTDIDSSVSLEAVNTVLAVATLSGEFVRSRVADDVIGPLCRRLLPAALARAPTWMPAVCRRSQEFRRLCSVLRSLGPLAVRSRLQLSSLDLLLSNGLAPFLSNKLPAELRLSAVESVRCIYSVEPSLVWYRLYKLCPRIVHLSPSSMVAAYDFTVPANLIELRSSLLKSADHTRYSNGHEFWDSAVAIFEF</sequence>
<dbReference type="GO" id="GO:0005737">
    <property type="term" value="C:cytoplasm"/>
    <property type="evidence" value="ECO:0007669"/>
    <property type="project" value="TreeGrafter"/>
</dbReference>
<dbReference type="STRING" id="282301.A0A267GDT9"/>
<dbReference type="Proteomes" id="UP000215902">
    <property type="component" value="Unassembled WGS sequence"/>
</dbReference>
<evidence type="ECO:0000259" key="2">
    <source>
        <dbReference type="Pfam" id="PF24173"/>
    </source>
</evidence>
<dbReference type="OrthoDB" id="49511at2759"/>
<accession>A0A267GDT9</accession>
<dbReference type="Pfam" id="PF24181">
    <property type="entry name" value="TPR_TTI1_C"/>
    <property type="match status" value="1"/>
</dbReference>
<dbReference type="EMBL" id="NIVC01000413">
    <property type="protein sequence ID" value="PAA83617.1"/>
    <property type="molecule type" value="Genomic_DNA"/>
</dbReference>
<evidence type="ECO:0000256" key="1">
    <source>
        <dbReference type="SAM" id="MobiDB-lite"/>
    </source>
</evidence>
<protein>
    <submittedName>
        <fullName evidence="4">Uncharacterized protein</fullName>
    </submittedName>
</protein>
<dbReference type="Gene3D" id="1.25.10.10">
    <property type="entry name" value="Leucine-rich Repeat Variant"/>
    <property type="match status" value="1"/>
</dbReference>
<evidence type="ECO:0000259" key="3">
    <source>
        <dbReference type="Pfam" id="PF24181"/>
    </source>
</evidence>
<dbReference type="AlphaFoldDB" id="A0A267GDT9"/>
<dbReference type="InterPro" id="IPR011989">
    <property type="entry name" value="ARM-like"/>
</dbReference>
<reference evidence="4 5" key="1">
    <citation type="submission" date="2017-06" db="EMBL/GenBank/DDBJ databases">
        <title>A platform for efficient transgenesis in Macrostomum lignano, a flatworm model organism for stem cell research.</title>
        <authorList>
            <person name="Berezikov E."/>
        </authorList>
    </citation>
    <scope>NUCLEOTIDE SEQUENCE [LARGE SCALE GENOMIC DNA]</scope>
    <source>
        <strain evidence="4">DV1</strain>
        <tissue evidence="4">Whole organism</tissue>
    </source>
</reference>
<name>A0A267GDT9_9PLAT</name>
<evidence type="ECO:0000313" key="4">
    <source>
        <dbReference type="EMBL" id="PAA83617.1"/>
    </source>
</evidence>
<dbReference type="InterPro" id="IPR057567">
    <property type="entry name" value="TPR_TTI1_C"/>
</dbReference>
<comment type="caution">
    <text evidence="4">The sequence shown here is derived from an EMBL/GenBank/DDBJ whole genome shotgun (WGS) entry which is preliminary data.</text>
</comment>
<gene>
    <name evidence="4" type="ORF">BOX15_Mlig016766g3</name>
</gene>